<keyword evidence="3" id="KW-1185">Reference proteome</keyword>
<reference evidence="2" key="2">
    <citation type="journal article" date="2024" name="Plant">
        <title>Genomic evolution and insights into agronomic trait innovations of Sesamum species.</title>
        <authorList>
            <person name="Miao H."/>
            <person name="Wang L."/>
            <person name="Qu L."/>
            <person name="Liu H."/>
            <person name="Sun Y."/>
            <person name="Le M."/>
            <person name="Wang Q."/>
            <person name="Wei S."/>
            <person name="Zheng Y."/>
            <person name="Lin W."/>
            <person name="Duan Y."/>
            <person name="Cao H."/>
            <person name="Xiong S."/>
            <person name="Wang X."/>
            <person name="Wei L."/>
            <person name="Li C."/>
            <person name="Ma Q."/>
            <person name="Ju M."/>
            <person name="Zhao R."/>
            <person name="Li G."/>
            <person name="Mu C."/>
            <person name="Tian Q."/>
            <person name="Mei H."/>
            <person name="Zhang T."/>
            <person name="Gao T."/>
            <person name="Zhang H."/>
        </authorList>
    </citation>
    <scope>NUCLEOTIDE SEQUENCE</scope>
    <source>
        <strain evidence="2">3651</strain>
    </source>
</reference>
<reference evidence="2" key="1">
    <citation type="submission" date="2020-06" db="EMBL/GenBank/DDBJ databases">
        <authorList>
            <person name="Li T."/>
            <person name="Hu X."/>
            <person name="Zhang T."/>
            <person name="Song X."/>
            <person name="Zhang H."/>
            <person name="Dai N."/>
            <person name="Sheng W."/>
            <person name="Hou X."/>
            <person name="Wei L."/>
        </authorList>
    </citation>
    <scope>NUCLEOTIDE SEQUENCE</scope>
    <source>
        <strain evidence="2">3651</strain>
        <tissue evidence="2">Leaf</tissue>
    </source>
</reference>
<dbReference type="EMBL" id="JACGWO010000001">
    <property type="protein sequence ID" value="KAK4438504.1"/>
    <property type="molecule type" value="Genomic_DNA"/>
</dbReference>
<dbReference type="Proteomes" id="UP001293254">
    <property type="component" value="Unassembled WGS sequence"/>
</dbReference>
<sequence>MPRAFKLLRVLDVKSTVFVRFPLDLSKLVHLRYIALSSNFKVLPEAVSKLSNTNASIILLKTPKNNEGQELQALANISPKVGGSSTFDSLGELVHLENLKLLNDVYPSPPSEGRQLPRLPPPYKFPLRLRSLTFPKRTTKTARNLKHFLSGCKCGKPPGNKPAPYHKSVVASARRIQMKRQEMERNSSPGGLKLSLFPPDE</sequence>
<evidence type="ECO:0000313" key="2">
    <source>
        <dbReference type="EMBL" id="KAK4438504.1"/>
    </source>
</evidence>
<proteinExistence type="predicted"/>
<feature type="region of interest" description="Disordered" evidence="1">
    <location>
        <begin position="180"/>
        <end position="201"/>
    </location>
</feature>
<protein>
    <submittedName>
        <fullName evidence="2">Uncharacterized protein</fullName>
    </submittedName>
</protein>
<name>A0AAE1YY99_9LAMI</name>
<evidence type="ECO:0000313" key="3">
    <source>
        <dbReference type="Proteomes" id="UP001293254"/>
    </source>
</evidence>
<dbReference type="AlphaFoldDB" id="A0AAE1YY99"/>
<organism evidence="2 3">
    <name type="scientific">Sesamum alatum</name>
    <dbReference type="NCBI Taxonomy" id="300844"/>
    <lineage>
        <taxon>Eukaryota</taxon>
        <taxon>Viridiplantae</taxon>
        <taxon>Streptophyta</taxon>
        <taxon>Embryophyta</taxon>
        <taxon>Tracheophyta</taxon>
        <taxon>Spermatophyta</taxon>
        <taxon>Magnoliopsida</taxon>
        <taxon>eudicotyledons</taxon>
        <taxon>Gunneridae</taxon>
        <taxon>Pentapetalae</taxon>
        <taxon>asterids</taxon>
        <taxon>lamiids</taxon>
        <taxon>Lamiales</taxon>
        <taxon>Pedaliaceae</taxon>
        <taxon>Sesamum</taxon>
    </lineage>
</organism>
<gene>
    <name evidence="2" type="ORF">Salat_0184700</name>
</gene>
<comment type="caution">
    <text evidence="2">The sequence shown here is derived from an EMBL/GenBank/DDBJ whole genome shotgun (WGS) entry which is preliminary data.</text>
</comment>
<accession>A0AAE1YY99</accession>
<evidence type="ECO:0000256" key="1">
    <source>
        <dbReference type="SAM" id="MobiDB-lite"/>
    </source>
</evidence>